<feature type="compositionally biased region" description="Basic residues" evidence="1">
    <location>
        <begin position="335"/>
        <end position="344"/>
    </location>
</feature>
<organism evidence="2 3">
    <name type="scientific">Delitschia confertaspora ATCC 74209</name>
    <dbReference type="NCBI Taxonomy" id="1513339"/>
    <lineage>
        <taxon>Eukaryota</taxon>
        <taxon>Fungi</taxon>
        <taxon>Dikarya</taxon>
        <taxon>Ascomycota</taxon>
        <taxon>Pezizomycotina</taxon>
        <taxon>Dothideomycetes</taxon>
        <taxon>Pleosporomycetidae</taxon>
        <taxon>Pleosporales</taxon>
        <taxon>Delitschiaceae</taxon>
        <taxon>Delitschia</taxon>
    </lineage>
</organism>
<reference evidence="2" key="1">
    <citation type="journal article" date="2020" name="Stud. Mycol.">
        <title>101 Dothideomycetes genomes: a test case for predicting lifestyles and emergence of pathogens.</title>
        <authorList>
            <person name="Haridas S."/>
            <person name="Albert R."/>
            <person name="Binder M."/>
            <person name="Bloem J."/>
            <person name="Labutti K."/>
            <person name="Salamov A."/>
            <person name="Andreopoulos B."/>
            <person name="Baker S."/>
            <person name="Barry K."/>
            <person name="Bills G."/>
            <person name="Bluhm B."/>
            <person name="Cannon C."/>
            <person name="Castanera R."/>
            <person name="Culley D."/>
            <person name="Daum C."/>
            <person name="Ezra D."/>
            <person name="Gonzalez J."/>
            <person name="Henrissat B."/>
            <person name="Kuo A."/>
            <person name="Liang C."/>
            <person name="Lipzen A."/>
            <person name="Lutzoni F."/>
            <person name="Magnuson J."/>
            <person name="Mondo S."/>
            <person name="Nolan M."/>
            <person name="Ohm R."/>
            <person name="Pangilinan J."/>
            <person name="Park H.-J."/>
            <person name="Ramirez L."/>
            <person name="Alfaro M."/>
            <person name="Sun H."/>
            <person name="Tritt A."/>
            <person name="Yoshinaga Y."/>
            <person name="Zwiers L.-H."/>
            <person name="Turgeon B."/>
            <person name="Goodwin S."/>
            <person name="Spatafora J."/>
            <person name="Crous P."/>
            <person name="Grigoriev I."/>
        </authorList>
    </citation>
    <scope>NUCLEOTIDE SEQUENCE</scope>
    <source>
        <strain evidence="2">ATCC 74209</strain>
    </source>
</reference>
<evidence type="ECO:0000256" key="1">
    <source>
        <dbReference type="SAM" id="MobiDB-lite"/>
    </source>
</evidence>
<protein>
    <recommendedName>
        <fullName evidence="4">SWI5-dependent HO expression protein 3</fullName>
    </recommendedName>
</protein>
<sequence>MTSSAWSYEDAARSASPFGMPTSPRNVSGPLAFDSLSNVSENSLSPAQWRTNPHSAPQTNNKTSQYIDKITAENERLRRELKAERLAREEEAKRVGAAKEKEQESRAEYQHLQVLAEANARAIERKDRKLEELKAQLEVETKRRIAAEESAATSLRLLGDERADTQRQVAVAMEKQHHAEASLEAQRDGIKRIHESYERKIRSMNDELHELRMARRAHADQVRRQAVVHDQLHAEVNHVLRTENKMGEMLQTFKEEQRKELDSLVSEARQLRSAIPEKMAQASALVNDMEQTRDKMKWVMANRRATSADKVTTLDNPTPKSPAPNTAKDPTTPTPKKHRSHRFF</sequence>
<evidence type="ECO:0008006" key="4">
    <source>
        <dbReference type="Google" id="ProtNLM"/>
    </source>
</evidence>
<dbReference type="GO" id="GO:0042597">
    <property type="term" value="C:periplasmic space"/>
    <property type="evidence" value="ECO:0007669"/>
    <property type="project" value="InterPro"/>
</dbReference>
<comment type="caution">
    <text evidence="2">The sequence shown here is derived from an EMBL/GenBank/DDBJ whole genome shotgun (WGS) entry which is preliminary data.</text>
</comment>
<dbReference type="OrthoDB" id="3918393at2759"/>
<evidence type="ECO:0000313" key="3">
    <source>
        <dbReference type="Proteomes" id="UP000799536"/>
    </source>
</evidence>
<dbReference type="EMBL" id="ML994309">
    <property type="protein sequence ID" value="KAF2196881.1"/>
    <property type="molecule type" value="Genomic_DNA"/>
</dbReference>
<accession>A0A9P4MN94</accession>
<feature type="compositionally biased region" description="Polar residues" evidence="1">
    <location>
        <begin position="309"/>
        <end position="318"/>
    </location>
</feature>
<feature type="region of interest" description="Disordered" evidence="1">
    <location>
        <begin position="303"/>
        <end position="344"/>
    </location>
</feature>
<dbReference type="Proteomes" id="UP000799536">
    <property type="component" value="Unassembled WGS sequence"/>
</dbReference>
<dbReference type="AlphaFoldDB" id="A0A9P4MN94"/>
<feature type="region of interest" description="Disordered" evidence="1">
    <location>
        <begin position="1"/>
        <end position="67"/>
    </location>
</feature>
<name>A0A9P4MN94_9PLEO</name>
<proteinExistence type="predicted"/>
<feature type="compositionally biased region" description="Polar residues" evidence="1">
    <location>
        <begin position="35"/>
        <end position="66"/>
    </location>
</feature>
<gene>
    <name evidence="2" type="ORF">GQ43DRAFT_444727</name>
</gene>
<keyword evidence="3" id="KW-1185">Reference proteome</keyword>
<evidence type="ECO:0000313" key="2">
    <source>
        <dbReference type="EMBL" id="KAF2196881.1"/>
    </source>
</evidence>